<evidence type="ECO:0000259" key="2">
    <source>
        <dbReference type="Pfam" id="PF12680"/>
    </source>
</evidence>
<dbReference type="PROSITE" id="PS51257">
    <property type="entry name" value="PROKAR_LIPOPROTEIN"/>
    <property type="match status" value="1"/>
</dbReference>
<feature type="chain" id="PRO_5044460494" evidence="1">
    <location>
        <begin position="21"/>
        <end position="166"/>
    </location>
</feature>
<accession>A0A8I2GZF5</accession>
<keyword evidence="6" id="KW-1185">Reference proteome</keyword>
<reference evidence="4 6" key="2">
    <citation type="submission" date="2023-10" db="EMBL/GenBank/DDBJ databases">
        <title>To unveil natural product biosynthetic capacity in Pseudoalteromonas.</title>
        <authorList>
            <person name="Wang J."/>
        </authorList>
    </citation>
    <scope>NUCLEOTIDE SEQUENCE [LARGE SCALE GENOMIC DNA]</scope>
    <source>
        <strain evidence="4 6">DSM 15914</strain>
    </source>
</reference>
<evidence type="ECO:0000256" key="1">
    <source>
        <dbReference type="SAM" id="SignalP"/>
    </source>
</evidence>
<dbReference type="SUPFAM" id="SSF54427">
    <property type="entry name" value="NTF2-like"/>
    <property type="match status" value="1"/>
</dbReference>
<evidence type="ECO:0000313" key="4">
    <source>
        <dbReference type="EMBL" id="WOX28102.1"/>
    </source>
</evidence>
<dbReference type="EMBL" id="WEIA01000005">
    <property type="protein sequence ID" value="NLR21552.1"/>
    <property type="molecule type" value="Genomic_DNA"/>
</dbReference>
<dbReference type="Pfam" id="PF12680">
    <property type="entry name" value="SnoaL_2"/>
    <property type="match status" value="1"/>
</dbReference>
<dbReference type="EMBL" id="CP137578">
    <property type="protein sequence ID" value="WOX28102.1"/>
    <property type="molecule type" value="Genomic_DNA"/>
</dbReference>
<organism evidence="3 5">
    <name type="scientific">Pseudoalteromonas maricaloris</name>
    <dbReference type="NCBI Taxonomy" id="184924"/>
    <lineage>
        <taxon>Bacteria</taxon>
        <taxon>Pseudomonadati</taxon>
        <taxon>Pseudomonadota</taxon>
        <taxon>Gammaproteobacteria</taxon>
        <taxon>Alteromonadales</taxon>
        <taxon>Pseudoalteromonadaceae</taxon>
        <taxon>Pseudoalteromonas</taxon>
    </lineage>
</organism>
<gene>
    <name evidence="3" type="ORF">F9Y85_09520</name>
    <name evidence="4" type="ORF">R5H13_15935</name>
</gene>
<dbReference type="RefSeq" id="WP_039493059.1">
    <property type="nucleotide sequence ID" value="NZ_CBCSDF010000015.1"/>
</dbReference>
<feature type="signal peptide" evidence="1">
    <location>
        <begin position="1"/>
        <end position="20"/>
    </location>
</feature>
<evidence type="ECO:0000313" key="6">
    <source>
        <dbReference type="Proteomes" id="UP001304419"/>
    </source>
</evidence>
<feature type="domain" description="SnoaL-like" evidence="2">
    <location>
        <begin position="35"/>
        <end position="142"/>
    </location>
</feature>
<proteinExistence type="predicted"/>
<dbReference type="Proteomes" id="UP000646877">
    <property type="component" value="Unassembled WGS sequence"/>
</dbReference>
<evidence type="ECO:0000313" key="5">
    <source>
        <dbReference type="Proteomes" id="UP000646877"/>
    </source>
</evidence>
<dbReference type="InterPro" id="IPR037401">
    <property type="entry name" value="SnoaL-like"/>
</dbReference>
<dbReference type="InterPro" id="IPR032710">
    <property type="entry name" value="NTF2-like_dom_sf"/>
</dbReference>
<name>A0A8I2GZF5_9GAMM</name>
<sequence length="166" mass="19346">MMRYRFLLFFILILSGCNNSVNISKKDTFISHADAYFNTYAQRQNFTQFIEFYAEDAVLEDMVFGHKAQGKDQITAFLNWSAGNFAVLDEQPVLVVEDKIVDSTTRTVVARGVFNRFNYASRELGPWRFLIVLKFDEKGKIIYQQDWINYTPKSDFTGGENLNQQY</sequence>
<protein>
    <submittedName>
        <fullName evidence="3">Nuclear transport factor 2 family protein</fullName>
    </submittedName>
</protein>
<evidence type="ECO:0000313" key="3">
    <source>
        <dbReference type="EMBL" id="NLR21552.1"/>
    </source>
</evidence>
<keyword evidence="1" id="KW-0732">Signal</keyword>
<dbReference type="AlphaFoldDB" id="A0A8I2GZF5"/>
<dbReference type="Proteomes" id="UP001304419">
    <property type="component" value="Chromosome 1"/>
</dbReference>
<reference evidence="3" key="1">
    <citation type="submission" date="2019-10" db="EMBL/GenBank/DDBJ databases">
        <authorList>
            <person name="Paulsen S."/>
        </authorList>
    </citation>
    <scope>NUCLEOTIDE SEQUENCE</scope>
    <source>
        <strain evidence="3">LMG 19692</strain>
    </source>
</reference>
<dbReference type="Gene3D" id="3.10.450.50">
    <property type="match status" value="1"/>
</dbReference>